<dbReference type="EMBL" id="JAUSZV010000004">
    <property type="protein sequence ID" value="MDQ0904665.1"/>
    <property type="molecule type" value="Genomic_DNA"/>
</dbReference>
<dbReference type="AlphaFoldDB" id="A0AAW8F5M7"/>
<dbReference type="Proteomes" id="UP001234216">
    <property type="component" value="Unassembled WGS sequence"/>
</dbReference>
<accession>A0AAW8F5M7</accession>
<sequence length="155" mass="17165">MTATLYAPEFIRGITIKQPWTACIVHGDKRIENRPKAWTPGWRLLHAGAESGMDRAALRDPLVARTIRGHQLHFSAVLAVARITGSHGSYTDDGRPCSPWAQPGCFHVQLDDVHELPMPVPCRGALGPWHVPLPVFEQVLVQLPHLTELFPEATS</sequence>
<protein>
    <recommendedName>
        <fullName evidence="3">ASCH domain-containing protein</fullName>
    </recommendedName>
</protein>
<dbReference type="Gene3D" id="2.30.130.30">
    <property type="entry name" value="Hypothetical protein"/>
    <property type="match status" value="1"/>
</dbReference>
<evidence type="ECO:0008006" key="3">
    <source>
        <dbReference type="Google" id="ProtNLM"/>
    </source>
</evidence>
<organism evidence="1 2">
    <name type="scientific">Streptomyces canus</name>
    <dbReference type="NCBI Taxonomy" id="58343"/>
    <lineage>
        <taxon>Bacteria</taxon>
        <taxon>Bacillati</taxon>
        <taxon>Actinomycetota</taxon>
        <taxon>Actinomycetes</taxon>
        <taxon>Kitasatosporales</taxon>
        <taxon>Streptomycetaceae</taxon>
        <taxon>Streptomyces</taxon>
        <taxon>Streptomyces aurantiacus group</taxon>
    </lineage>
</organism>
<dbReference type="SUPFAM" id="SSF88697">
    <property type="entry name" value="PUA domain-like"/>
    <property type="match status" value="1"/>
</dbReference>
<gene>
    <name evidence="1" type="ORF">QFZ22_000650</name>
</gene>
<dbReference type="RefSeq" id="WP_306972239.1">
    <property type="nucleotide sequence ID" value="NZ_JAUSZV010000004.1"/>
</dbReference>
<evidence type="ECO:0000313" key="1">
    <source>
        <dbReference type="EMBL" id="MDQ0904665.1"/>
    </source>
</evidence>
<reference evidence="1" key="1">
    <citation type="submission" date="2023-07" db="EMBL/GenBank/DDBJ databases">
        <title>Comparative genomics of wheat-associated soil bacteria to identify genetic determinants of phenazine resistance.</title>
        <authorList>
            <person name="Mouncey N."/>
        </authorList>
    </citation>
    <scope>NUCLEOTIDE SEQUENCE</scope>
    <source>
        <strain evidence="1">V4I22</strain>
    </source>
</reference>
<comment type="caution">
    <text evidence="1">The sequence shown here is derived from an EMBL/GenBank/DDBJ whole genome shotgun (WGS) entry which is preliminary data.</text>
</comment>
<evidence type="ECO:0000313" key="2">
    <source>
        <dbReference type="Proteomes" id="UP001234216"/>
    </source>
</evidence>
<name>A0AAW8F5M7_9ACTN</name>
<dbReference type="InterPro" id="IPR015947">
    <property type="entry name" value="PUA-like_sf"/>
</dbReference>
<proteinExistence type="predicted"/>